<name>A0ABR4Y483_9BACI</name>
<feature type="domain" description="Baseplate J-like central" evidence="2">
    <location>
        <begin position="176"/>
        <end position="255"/>
    </location>
</feature>
<proteinExistence type="inferred from homology"/>
<evidence type="ECO:0000313" key="5">
    <source>
        <dbReference type="Proteomes" id="UP000030487"/>
    </source>
</evidence>
<feature type="domain" description="Baseplate J-like C-terminal" evidence="3">
    <location>
        <begin position="268"/>
        <end position="351"/>
    </location>
</feature>
<dbReference type="InterPro" id="IPR058530">
    <property type="entry name" value="Baseplate_J-like_C"/>
</dbReference>
<protein>
    <submittedName>
        <fullName evidence="4">Phage tail protein</fullName>
    </submittedName>
</protein>
<dbReference type="InterPro" id="IPR052399">
    <property type="entry name" value="Phage_Baseplate_Assmbl_Protein"/>
</dbReference>
<dbReference type="Pfam" id="PF26079">
    <property type="entry name" value="Baseplate_J_C"/>
    <property type="match status" value="1"/>
</dbReference>
<evidence type="ECO:0000256" key="1">
    <source>
        <dbReference type="ARBA" id="ARBA00038087"/>
    </source>
</evidence>
<evidence type="ECO:0000259" key="2">
    <source>
        <dbReference type="Pfam" id="PF26078"/>
    </source>
</evidence>
<dbReference type="PANTHER" id="PTHR37829:SF3">
    <property type="entry name" value="PROTEIN JAYE-RELATED"/>
    <property type="match status" value="1"/>
</dbReference>
<evidence type="ECO:0000313" key="4">
    <source>
        <dbReference type="EMBL" id="KGR88884.1"/>
    </source>
</evidence>
<gene>
    <name evidence="4" type="ORF">CD31_02615</name>
</gene>
<evidence type="ECO:0000259" key="3">
    <source>
        <dbReference type="Pfam" id="PF26079"/>
    </source>
</evidence>
<dbReference type="Pfam" id="PF26078">
    <property type="entry name" value="Baseplate_J_M"/>
    <property type="match status" value="1"/>
</dbReference>
<reference evidence="4 5" key="1">
    <citation type="submission" date="2014-02" db="EMBL/GenBank/DDBJ databases">
        <title>Draft genome sequence of Lysinibacillus boronitolerans NBRC 103108.</title>
        <authorList>
            <person name="Zhang F."/>
            <person name="Wang G."/>
            <person name="Zhang L."/>
        </authorList>
    </citation>
    <scope>NUCLEOTIDE SEQUENCE [LARGE SCALE GENOMIC DNA]</scope>
    <source>
        <strain evidence="4 5">NBRC 103108</strain>
    </source>
</reference>
<comment type="caution">
    <text evidence="4">The sequence shown here is derived from an EMBL/GenBank/DDBJ whole genome shotgun (WGS) entry which is preliminary data.</text>
</comment>
<dbReference type="PANTHER" id="PTHR37829">
    <property type="entry name" value="PHAGE-LIKE ELEMENT PBSX PROTEIN XKDT"/>
    <property type="match status" value="1"/>
</dbReference>
<dbReference type="RefSeq" id="WP_036075557.1">
    <property type="nucleotide sequence ID" value="NZ_AVCW01000027.1"/>
</dbReference>
<dbReference type="InterPro" id="IPR058531">
    <property type="entry name" value="Baseplate_J_M"/>
</dbReference>
<keyword evidence="5" id="KW-1185">Reference proteome</keyword>
<accession>A0ABR4Y483</accession>
<dbReference type="Proteomes" id="UP000030487">
    <property type="component" value="Unassembled WGS sequence"/>
</dbReference>
<organism evidence="4 5">
    <name type="scientific">Lysinibacillus boronitolerans JCM 21713 = 10a = NBRC 103108</name>
    <dbReference type="NCBI Taxonomy" id="1294264"/>
    <lineage>
        <taxon>Bacteria</taxon>
        <taxon>Bacillati</taxon>
        <taxon>Bacillota</taxon>
        <taxon>Bacilli</taxon>
        <taxon>Bacillales</taxon>
        <taxon>Bacillaceae</taxon>
        <taxon>Lysinibacillus</taxon>
    </lineage>
</organism>
<comment type="similarity">
    <text evidence="1">Belongs to the Mu gp47/PBSX XkdT family.</text>
</comment>
<dbReference type="EMBL" id="JPVR01000055">
    <property type="protein sequence ID" value="KGR88884.1"/>
    <property type="molecule type" value="Genomic_DNA"/>
</dbReference>
<sequence>MFEHITQEQLLDDALEMVKSNVDKREGSIIWDALSPHTIQLYELYLSMEGMLQEMFGDTASREFLIRLCKDRGISPYSAEKAILKGIFNLDVPIGSRFSLDIHNYTVTEKISFGVFKLECETPGMIGNNYFGPLIPIEYIDGLTNAELIELLIPGEDEEDTESLRKRYLDSFEALAYGGNRKDYLDKVHELQGIGGVKAYRIREGIYNVKLVVLDATYNVPSSTLLESLQTAIDPVTNQGEGLGIAPIGHTVLVKGVSNTVININFPNITFDEGFEWADVEIDVQQMVDDYLLELKKTWENSSPLVLRIVHLESRMLEINGIIDVQNTTINGTASNFTLDNDSIPKRGEVTNV</sequence>